<dbReference type="InterPro" id="IPR000845">
    <property type="entry name" value="Nucleoside_phosphorylase_d"/>
</dbReference>
<feature type="domain" description="Nucleoside phosphorylase" evidence="4">
    <location>
        <begin position="28"/>
        <end position="256"/>
    </location>
</feature>
<evidence type="ECO:0000259" key="4">
    <source>
        <dbReference type="Pfam" id="PF01048"/>
    </source>
</evidence>
<evidence type="ECO:0000256" key="3">
    <source>
        <dbReference type="ARBA" id="ARBA00048447"/>
    </source>
</evidence>
<protein>
    <recommendedName>
        <fullName evidence="2">Uridine phosphorylase</fullName>
        <ecNumber evidence="1">2.4.2.3</ecNumber>
    </recommendedName>
</protein>
<dbReference type="GO" id="GO:0009116">
    <property type="term" value="P:nucleoside metabolic process"/>
    <property type="evidence" value="ECO:0007669"/>
    <property type="project" value="InterPro"/>
</dbReference>
<gene>
    <name evidence="5" type="ORF">IW256_005910</name>
</gene>
<evidence type="ECO:0000256" key="2">
    <source>
        <dbReference type="ARBA" id="ARBA00021980"/>
    </source>
</evidence>
<dbReference type="EC" id="2.4.2.3" evidence="1"/>
<dbReference type="EMBL" id="JADOUA010000001">
    <property type="protein sequence ID" value="MBG6091797.1"/>
    <property type="molecule type" value="Genomic_DNA"/>
</dbReference>
<dbReference type="PANTHER" id="PTHR43691:SF11">
    <property type="entry name" value="FI09636P-RELATED"/>
    <property type="match status" value="1"/>
</dbReference>
<evidence type="ECO:0000256" key="1">
    <source>
        <dbReference type="ARBA" id="ARBA00011888"/>
    </source>
</evidence>
<proteinExistence type="predicted"/>
<evidence type="ECO:0000313" key="5">
    <source>
        <dbReference type="EMBL" id="MBG6091797.1"/>
    </source>
</evidence>
<accession>A0A931DPS0</accession>
<dbReference type="AlphaFoldDB" id="A0A931DPS0"/>
<keyword evidence="5" id="KW-0328">Glycosyltransferase</keyword>
<comment type="catalytic activity">
    <reaction evidence="3">
        <text>uridine + phosphate = alpha-D-ribose 1-phosphate + uracil</text>
        <dbReference type="Rhea" id="RHEA:24388"/>
        <dbReference type="ChEBI" id="CHEBI:16704"/>
        <dbReference type="ChEBI" id="CHEBI:17568"/>
        <dbReference type="ChEBI" id="CHEBI:43474"/>
        <dbReference type="ChEBI" id="CHEBI:57720"/>
        <dbReference type="EC" id="2.4.2.3"/>
    </reaction>
</comment>
<dbReference type="PANTHER" id="PTHR43691">
    <property type="entry name" value="URIDINE PHOSPHORYLASE"/>
    <property type="match status" value="1"/>
</dbReference>
<reference evidence="5" key="1">
    <citation type="submission" date="2020-11" db="EMBL/GenBank/DDBJ databases">
        <title>Sequencing the genomes of 1000 actinobacteria strains.</title>
        <authorList>
            <person name="Klenk H.-P."/>
        </authorList>
    </citation>
    <scope>NUCLEOTIDE SEQUENCE</scope>
    <source>
        <strain evidence="5">DSM 43175</strain>
    </source>
</reference>
<dbReference type="SUPFAM" id="SSF53167">
    <property type="entry name" value="Purine and uridine phosphorylases"/>
    <property type="match status" value="1"/>
</dbReference>
<dbReference type="RefSeq" id="WP_197014068.1">
    <property type="nucleotide sequence ID" value="NZ_BAABES010000002.1"/>
</dbReference>
<sequence length="277" mass="28304">MARSARDPWRDGAAPHVPARLGTLPGVCLLPGDPARVDLAARVLADFEIRGQNREYRLGVGRLRGTPIAVCSTGIGGPSTEIAIVELARLGVTTVLRTGGMGALRERIAPGTVCAVTAAVPGGGAASWYAADTGSPTGTGTGGRTADAQVTRALHAQAASLGIGLTEVTVASADSYYLGQGRPLAGYEREAAERYSALRALGVDGVDMETETVLAVGRAMGLRAGALLVAHANRVTDGWLEDYEPAQLDMLRLAAHAARALADPVPASTPPAAGGRP</sequence>
<dbReference type="Proteomes" id="UP000614047">
    <property type="component" value="Unassembled WGS sequence"/>
</dbReference>
<comment type="caution">
    <text evidence="5">The sequence shown here is derived from an EMBL/GenBank/DDBJ whole genome shotgun (WGS) entry which is preliminary data.</text>
</comment>
<organism evidence="5 6">
    <name type="scientific">Actinomadura viridis</name>
    <dbReference type="NCBI Taxonomy" id="58110"/>
    <lineage>
        <taxon>Bacteria</taxon>
        <taxon>Bacillati</taxon>
        <taxon>Actinomycetota</taxon>
        <taxon>Actinomycetes</taxon>
        <taxon>Streptosporangiales</taxon>
        <taxon>Thermomonosporaceae</taxon>
        <taxon>Actinomadura</taxon>
    </lineage>
</organism>
<dbReference type="InterPro" id="IPR035994">
    <property type="entry name" value="Nucleoside_phosphorylase_sf"/>
</dbReference>
<dbReference type="Pfam" id="PF01048">
    <property type="entry name" value="PNP_UDP_1"/>
    <property type="match status" value="1"/>
</dbReference>
<dbReference type="CDD" id="cd17767">
    <property type="entry name" value="UP_EcUdp-like"/>
    <property type="match status" value="1"/>
</dbReference>
<dbReference type="Gene3D" id="3.40.50.1580">
    <property type="entry name" value="Nucleoside phosphorylase domain"/>
    <property type="match status" value="1"/>
</dbReference>
<name>A0A931DPS0_9ACTN</name>
<dbReference type="GO" id="GO:0005829">
    <property type="term" value="C:cytosol"/>
    <property type="evidence" value="ECO:0007669"/>
    <property type="project" value="TreeGrafter"/>
</dbReference>
<evidence type="ECO:0000313" key="6">
    <source>
        <dbReference type="Proteomes" id="UP000614047"/>
    </source>
</evidence>
<keyword evidence="6" id="KW-1185">Reference proteome</keyword>
<keyword evidence="5" id="KW-0808">Transferase</keyword>
<dbReference type="GO" id="GO:0004850">
    <property type="term" value="F:uridine phosphorylase activity"/>
    <property type="evidence" value="ECO:0007669"/>
    <property type="project" value="UniProtKB-EC"/>
</dbReference>